<feature type="region of interest" description="Disordered" evidence="9">
    <location>
        <begin position="495"/>
        <end position="583"/>
    </location>
</feature>
<evidence type="ECO:0000256" key="3">
    <source>
        <dbReference type="ARBA" id="ARBA00022741"/>
    </source>
</evidence>
<feature type="binding site" evidence="7">
    <location>
        <position position="74"/>
    </location>
    <ligand>
        <name>ATP</name>
        <dbReference type="ChEBI" id="CHEBI:30616"/>
    </ligand>
</feature>
<dbReference type="Pfam" id="PF00069">
    <property type="entry name" value="Pkinase"/>
    <property type="match status" value="1"/>
</dbReference>
<feature type="active site" description="Proton acceptor" evidence="6">
    <location>
        <position position="169"/>
    </location>
</feature>
<dbReference type="GO" id="GO:0005524">
    <property type="term" value="F:ATP binding"/>
    <property type="evidence" value="ECO:0007669"/>
    <property type="project" value="UniProtKB-KW"/>
</dbReference>
<keyword evidence="4" id="KW-0418">Kinase</keyword>
<feature type="region of interest" description="Disordered" evidence="9">
    <location>
        <begin position="1355"/>
        <end position="1374"/>
    </location>
</feature>
<dbReference type="GO" id="GO:0004674">
    <property type="term" value="F:protein serine/threonine kinase activity"/>
    <property type="evidence" value="ECO:0007669"/>
    <property type="project" value="UniProtKB-KW"/>
</dbReference>
<feature type="region of interest" description="Disordered" evidence="9">
    <location>
        <begin position="209"/>
        <end position="237"/>
    </location>
</feature>
<evidence type="ECO:0000256" key="9">
    <source>
        <dbReference type="SAM" id="MobiDB-lite"/>
    </source>
</evidence>
<reference evidence="11" key="1">
    <citation type="journal article" date="2021" name="Proc. Natl. Acad. Sci. U.S.A.">
        <title>Three genomes in the algal genus Volvox reveal the fate of a haploid sex-determining region after a transition to homothallism.</title>
        <authorList>
            <person name="Yamamoto K."/>
            <person name="Hamaji T."/>
            <person name="Kawai-Toyooka H."/>
            <person name="Matsuzaki R."/>
            <person name="Takahashi F."/>
            <person name="Nishimura Y."/>
            <person name="Kawachi M."/>
            <person name="Noguchi H."/>
            <person name="Minakuchi Y."/>
            <person name="Umen J.G."/>
            <person name="Toyoda A."/>
            <person name="Nozaki H."/>
        </authorList>
    </citation>
    <scope>NUCLEOTIDE SEQUENCE</scope>
    <source>
        <strain evidence="12">NIES-3785</strain>
        <strain evidence="11">NIES-3786</strain>
    </source>
</reference>
<accession>A0A8J4FPQ2</accession>
<evidence type="ECO:0000313" key="13">
    <source>
        <dbReference type="Proteomes" id="UP000747110"/>
    </source>
</evidence>
<name>A0A8J4FPQ2_9CHLO</name>
<sequence length="1374" mass="142816">MSILRDLVDAVCCCLPGEEKLDQIGISRSLKRLSDWRAHPTLREYDLEKHIADGGFSEIWLIRSRLTGGEQCLKVVNLRKPGLLPEDVDVLRGEARFLRLLDHPSLLRCRDVFETKYHMVMILEYLSGGQMLDHLHQVDHYSEAQAARLFAQVASAVAYMHNLNIVHRDIKPENVMFARPVEECVVQGRSLRIKLIDLGMATVLVPPETPEEAAAARAQKRRRRHGGPAAAVPLPRREAPRGCMGSPGFIAPEIVHGAVHTLSMDVYALGVLLFAMLTGRKPWSLKDSRNLSYAERSILDAPGLKDPIFLSLSSAARELLLAMMADDPRVRPSSAEVLRHPFVTQSLPAGGVQVALDDVIKRRMAQLASLRRFRGLSFAMMAGRQEGQDLADFTKQLTERRKAIHRELLVRAKTRRSLEVERNKLRQAGGYQPTQGGNNGAAAKQTRRQQPPLLLQAPPPRPWRDAAAAGSSPVSPSDDRRSIDSACSQQPLLLRQQQQEQQAVRDPRQSVTLSNENSSDRHKHDPQQGTHQQLDGSRHSLDCSMASSVSSRQPLVGSGGGGGESGGGGGGGGGGGMALHSHHTSQHTLWLAVPVVLPASQGASGATETVSSEHRKSGSSQHPIRRSNSHHQQRHVLDTVAEPEEGPSGVEGTAAPLLPWQQQPAAGASGAGRGRGWSITGRQKAAAPTAAARKMLPPLAPTQQQQFTSTSRRFVKDSELELAAVDPLALIRELPVDAVGSALGRAHSAPESLAASLLPLLSSGGSLGSRGDVGGLQVVGGSYGGATDALFDRVAMGADMRALSANSWTLDLLENADLLAALTGVPLAHQISSTTLDTSVHGGTAMYGETLAAMMSAARRSSGSVVATANTVLQRLRSDASRGGGAPSPASRDASAHEVLVAALAAARAGSSTHGGSAAKGAVSTGQHSLPTWTAFATAAMTAGAATADTPTRSVAIGADDPAAVAAAAAKFTGSSLPPLTDASQGDVALCPSSGLQGKRAGQPRVLFGDCLAQPLPPTLDWTVPSAVFPSSVCDVPAGGLGDCSESPLQLLRCPRHGADADVGGGEPSRDVPYTSLHLCASSRQLGVALPIAAASPAAAAAEATVGAAAATAATASAAIHRAWPFVRRPSLALVNADEQIAAQRASLEESFHSGKLWSQLHDGGGAGSPAAVLAAITGASGDLSGHGRSSRLNSGFGSSAAFQHAPADAAPNVAQKLNFGLGLALQQELRAVSQGALASPSGAALKSPPSLARITECSDLGDSPGAEVDGDTTAPATAVSARAGKASGGRQPAKGLPTYRSSTTQPTSETGLSTGVSKGAPPAGKATDAAPQAPPARNQVAGCEARWRSPFEALAAEPIVSSGSAKKATLPAD</sequence>
<keyword evidence="13" id="KW-1185">Reference proteome</keyword>
<dbReference type="SUPFAM" id="SSF56112">
    <property type="entry name" value="Protein kinase-like (PK-like)"/>
    <property type="match status" value="1"/>
</dbReference>
<evidence type="ECO:0000256" key="8">
    <source>
        <dbReference type="PIRSR" id="PIRSR630616-3"/>
    </source>
</evidence>
<keyword evidence="5 7" id="KW-0067">ATP-binding</keyword>
<feature type="binding site" evidence="7">
    <location>
        <begin position="173"/>
        <end position="174"/>
    </location>
    <ligand>
        <name>ATP</name>
        <dbReference type="ChEBI" id="CHEBI:30616"/>
    </ligand>
</feature>
<feature type="compositionally biased region" description="Gly residues" evidence="9">
    <location>
        <begin position="557"/>
        <end position="577"/>
    </location>
</feature>
<evidence type="ECO:0000256" key="2">
    <source>
        <dbReference type="ARBA" id="ARBA00022679"/>
    </source>
</evidence>
<feature type="cross-link" description="Glycyl lysine isopeptide (Lys-Gly) (interchain with G-Cter in SUMO2)" evidence="8">
    <location>
        <position position="171"/>
    </location>
</feature>
<feature type="region of interest" description="Disordered" evidence="9">
    <location>
        <begin position="1240"/>
        <end position="1345"/>
    </location>
</feature>
<evidence type="ECO:0000259" key="10">
    <source>
        <dbReference type="PROSITE" id="PS50011"/>
    </source>
</evidence>
<feature type="domain" description="Protein kinase" evidence="10">
    <location>
        <begin position="45"/>
        <end position="343"/>
    </location>
</feature>
<dbReference type="Proteomes" id="UP000722791">
    <property type="component" value="Unassembled WGS sequence"/>
</dbReference>
<dbReference type="PANTHER" id="PTHR24350">
    <property type="entry name" value="SERINE/THREONINE-PROTEIN KINASE IAL-RELATED"/>
    <property type="match status" value="1"/>
</dbReference>
<organism evidence="11 13">
    <name type="scientific">Volvox reticuliferus</name>
    <dbReference type="NCBI Taxonomy" id="1737510"/>
    <lineage>
        <taxon>Eukaryota</taxon>
        <taxon>Viridiplantae</taxon>
        <taxon>Chlorophyta</taxon>
        <taxon>core chlorophytes</taxon>
        <taxon>Chlorophyceae</taxon>
        <taxon>CS clade</taxon>
        <taxon>Chlamydomonadales</taxon>
        <taxon>Volvocaceae</taxon>
        <taxon>Volvox</taxon>
    </lineage>
</organism>
<dbReference type="InterPro" id="IPR030616">
    <property type="entry name" value="Aur-like"/>
</dbReference>
<feature type="compositionally biased region" description="Basic residues" evidence="9">
    <location>
        <begin position="623"/>
        <end position="634"/>
    </location>
</feature>
<keyword evidence="2" id="KW-0808">Transferase</keyword>
<evidence type="ECO:0000256" key="6">
    <source>
        <dbReference type="PIRSR" id="PIRSR630616-1"/>
    </source>
</evidence>
<comment type="caution">
    <text evidence="11">The sequence shown here is derived from an EMBL/GenBank/DDBJ whole genome shotgun (WGS) entry which is preliminary data.</text>
</comment>
<evidence type="ECO:0000313" key="11">
    <source>
        <dbReference type="EMBL" id="GIL80854.1"/>
    </source>
</evidence>
<keyword evidence="1" id="KW-0723">Serine/threonine-protein kinase</keyword>
<dbReference type="PROSITE" id="PS50011">
    <property type="entry name" value="PROTEIN_KINASE_DOM"/>
    <property type="match status" value="1"/>
</dbReference>
<dbReference type="PROSITE" id="PS00108">
    <property type="entry name" value="PROTEIN_KINASE_ST"/>
    <property type="match status" value="1"/>
</dbReference>
<feature type="region of interest" description="Disordered" evidence="9">
    <location>
        <begin position="602"/>
        <end position="634"/>
    </location>
</feature>
<feature type="region of interest" description="Disordered" evidence="9">
    <location>
        <begin position="420"/>
        <end position="483"/>
    </location>
</feature>
<gene>
    <name evidence="11" type="ORF">Vretifemale_9926</name>
    <name evidence="12" type="ORF">Vretimale_9434</name>
</gene>
<dbReference type="InterPro" id="IPR000719">
    <property type="entry name" value="Prot_kinase_dom"/>
</dbReference>
<feature type="binding site" evidence="7">
    <location>
        <position position="197"/>
    </location>
    <ligand>
        <name>ATP</name>
        <dbReference type="ChEBI" id="CHEBI:30616"/>
    </ligand>
</feature>
<feature type="region of interest" description="Disordered" evidence="9">
    <location>
        <begin position="664"/>
        <end position="691"/>
    </location>
</feature>
<feature type="compositionally biased region" description="Polar residues" evidence="9">
    <location>
        <begin position="1300"/>
        <end position="1317"/>
    </location>
</feature>
<protein>
    <recommendedName>
        <fullName evidence="10">Protein kinase domain-containing protein</fullName>
    </recommendedName>
</protein>
<feature type="compositionally biased region" description="Low complexity" evidence="9">
    <location>
        <begin position="465"/>
        <end position="476"/>
    </location>
</feature>
<evidence type="ECO:0000256" key="4">
    <source>
        <dbReference type="ARBA" id="ARBA00022777"/>
    </source>
</evidence>
<dbReference type="Gene3D" id="1.10.510.10">
    <property type="entry name" value="Transferase(Phosphotransferase) domain 1"/>
    <property type="match status" value="1"/>
</dbReference>
<dbReference type="OrthoDB" id="504170at2759"/>
<dbReference type="Proteomes" id="UP000747110">
    <property type="component" value="Unassembled WGS sequence"/>
</dbReference>
<evidence type="ECO:0000256" key="5">
    <source>
        <dbReference type="ARBA" id="ARBA00022840"/>
    </source>
</evidence>
<evidence type="ECO:0000256" key="7">
    <source>
        <dbReference type="PIRSR" id="PIRSR630616-2"/>
    </source>
</evidence>
<dbReference type="EMBL" id="BNCP01000020">
    <property type="protein sequence ID" value="GIL80854.1"/>
    <property type="molecule type" value="Genomic_DNA"/>
</dbReference>
<evidence type="ECO:0000313" key="12">
    <source>
        <dbReference type="EMBL" id="GIM04937.1"/>
    </source>
</evidence>
<proteinExistence type="predicted"/>
<dbReference type="EMBL" id="BNCQ01000017">
    <property type="protein sequence ID" value="GIM04937.1"/>
    <property type="molecule type" value="Genomic_DNA"/>
</dbReference>
<dbReference type="InterPro" id="IPR011009">
    <property type="entry name" value="Kinase-like_dom_sf"/>
</dbReference>
<dbReference type="SMART" id="SM00220">
    <property type="entry name" value="S_TKc"/>
    <property type="match status" value="1"/>
</dbReference>
<keyword evidence="3 7" id="KW-0547">Nucleotide-binding</keyword>
<dbReference type="InterPro" id="IPR008271">
    <property type="entry name" value="Ser/Thr_kinase_AS"/>
</dbReference>
<evidence type="ECO:0000256" key="1">
    <source>
        <dbReference type="ARBA" id="ARBA00022527"/>
    </source>
</evidence>